<dbReference type="Gene3D" id="2.30.130.40">
    <property type="entry name" value="LON domain-like"/>
    <property type="match status" value="1"/>
</dbReference>
<dbReference type="GO" id="GO:0030163">
    <property type="term" value="P:protein catabolic process"/>
    <property type="evidence" value="ECO:0007669"/>
    <property type="project" value="InterPro"/>
</dbReference>
<dbReference type="GO" id="GO:0005737">
    <property type="term" value="C:cytoplasm"/>
    <property type="evidence" value="ECO:0007669"/>
    <property type="project" value="UniProtKB-SubCell"/>
</dbReference>
<dbReference type="Gene3D" id="1.20.58.1480">
    <property type="match status" value="1"/>
</dbReference>
<keyword evidence="5" id="KW-0378">Hydrolase</keyword>
<dbReference type="SMART" id="SM00382">
    <property type="entry name" value="AAA"/>
    <property type="match status" value="1"/>
</dbReference>
<dbReference type="InterPro" id="IPR003959">
    <property type="entry name" value="ATPase_AAA_core"/>
</dbReference>
<keyword evidence="4" id="KW-0547">Nucleotide-binding</keyword>
<sequence length="803" mass="88540">MAKLIRAEDQIEVPDRLPVIALRDLVFFPYSVLPLLIGRSRSVTALEEAGLDKNLVLLVTQRDSAIDDPESGDLFRIGTIARIIQVTPLPDGTSRVMLEGLGRARIRRLTTKTKALRATVELLTAHEAELDGEVPANALSLTQTVASLYSEYTRLHERIPEELSGIISAEGDRVRFIHLVAGHLILPALDKQEVLETIDPIEQLEILRQLLTRELEIMRIEAKLDRQIQLQLKEEKTPNLVLGLGGIRKESSQEDLDEWKEIEQAIHDANLPPHALDLANKELGRLKKLNPVAPEAAVIRTHLDWIVELPWTARSQDNLSVEHASQILDSDHFGLIEVKERILDHVAVLSLVREMRGPILCLIGPPGVGKTSLGRSIALALGREFVRVSLGGIRDEAEIRGHRRTYVGALPGRIIQGMRRSGTVNPVFLLDEVDKLARDFHGDPGAALLEVLDPEQNANFTDHYLELDYDLSDVLFIATANTLQDIPEPLRDRMEVMRLPGYLDTEKREIAMRFLWPKQIKRHGLSVEEIVLSPAAVHDVIERYTREAGVRELERRLSRIARKLARSVADGRKISNILEPQNLKELLGPRPYAPPDRDENSDRIGIANGLAWTAAGGAVLDVEVAVVMGTGNLRLTGTLGEVMKESAHAAVTYARSRSSLLNLDPQFHEKIDVHIHIPEGATPKDGPSAGITIAVALISALIEKPTRADVAMTGEITLRGRVLSVGGLKEKAVAALRGGIRRVVLPAANAPDLELLPEEVHAGVVFELVNTMDEVMDAVLVESPINQRTQVATPGLGLPYSHG</sequence>
<evidence type="ECO:0000256" key="2">
    <source>
        <dbReference type="ARBA" id="ARBA00022490"/>
    </source>
</evidence>
<dbReference type="AlphaFoldDB" id="A0A381PBU5"/>
<dbReference type="PROSITE" id="PS51787">
    <property type="entry name" value="LON_N"/>
    <property type="match status" value="1"/>
</dbReference>
<feature type="domain" description="Lon proteolytic" evidence="11">
    <location>
        <begin position="601"/>
        <end position="782"/>
    </location>
</feature>
<dbReference type="EMBL" id="UINC01000924">
    <property type="protein sequence ID" value="SUZ63748.1"/>
    <property type="molecule type" value="Genomic_DNA"/>
</dbReference>
<dbReference type="GO" id="GO:0043565">
    <property type="term" value="F:sequence-specific DNA binding"/>
    <property type="evidence" value="ECO:0007669"/>
    <property type="project" value="InterPro"/>
</dbReference>
<dbReference type="CDD" id="cd19500">
    <property type="entry name" value="RecA-like_Lon"/>
    <property type="match status" value="1"/>
</dbReference>
<dbReference type="GO" id="GO:0004252">
    <property type="term" value="F:serine-type endopeptidase activity"/>
    <property type="evidence" value="ECO:0007669"/>
    <property type="project" value="UniProtKB-EC"/>
</dbReference>
<dbReference type="Gene3D" id="3.30.230.10">
    <property type="match status" value="1"/>
</dbReference>
<dbReference type="InterPro" id="IPR015947">
    <property type="entry name" value="PUA-like_sf"/>
</dbReference>
<dbReference type="InterPro" id="IPR046336">
    <property type="entry name" value="Lon_prtase_N_sf"/>
</dbReference>
<keyword evidence="7" id="KW-0067">ATP-binding</keyword>
<dbReference type="HAMAP" id="MF_01973">
    <property type="entry name" value="lon_bact"/>
    <property type="match status" value="1"/>
</dbReference>
<dbReference type="InterPro" id="IPR008268">
    <property type="entry name" value="Peptidase_S16_AS"/>
</dbReference>
<evidence type="ECO:0000256" key="5">
    <source>
        <dbReference type="ARBA" id="ARBA00022801"/>
    </source>
</evidence>
<protein>
    <recommendedName>
        <fullName evidence="10">endopeptidase La</fullName>
        <ecNumber evidence="10">3.4.21.53</ecNumber>
    </recommendedName>
</protein>
<dbReference type="SMART" id="SM00464">
    <property type="entry name" value="LON"/>
    <property type="match status" value="1"/>
</dbReference>
<reference evidence="13" key="1">
    <citation type="submission" date="2018-05" db="EMBL/GenBank/DDBJ databases">
        <authorList>
            <person name="Lanie J.A."/>
            <person name="Ng W.-L."/>
            <person name="Kazmierczak K.M."/>
            <person name="Andrzejewski T.M."/>
            <person name="Davidsen T.M."/>
            <person name="Wayne K.J."/>
            <person name="Tettelin H."/>
            <person name="Glass J.I."/>
            <person name="Rusch D."/>
            <person name="Podicherti R."/>
            <person name="Tsui H.-C.T."/>
            <person name="Winkler M.E."/>
        </authorList>
    </citation>
    <scope>NUCLEOTIDE SEQUENCE</scope>
</reference>
<dbReference type="InterPro" id="IPR054594">
    <property type="entry name" value="Lon_lid"/>
</dbReference>
<dbReference type="PANTHER" id="PTHR10046">
    <property type="entry name" value="ATP DEPENDENT LON PROTEASE FAMILY MEMBER"/>
    <property type="match status" value="1"/>
</dbReference>
<evidence type="ECO:0000256" key="6">
    <source>
        <dbReference type="ARBA" id="ARBA00022825"/>
    </source>
</evidence>
<dbReference type="SUPFAM" id="SSF88697">
    <property type="entry name" value="PUA domain-like"/>
    <property type="match status" value="1"/>
</dbReference>
<evidence type="ECO:0000256" key="3">
    <source>
        <dbReference type="ARBA" id="ARBA00022670"/>
    </source>
</evidence>
<dbReference type="Pfam" id="PF02190">
    <property type="entry name" value="LON_substr_bdg"/>
    <property type="match status" value="1"/>
</dbReference>
<dbReference type="InterPro" id="IPR014721">
    <property type="entry name" value="Ribsml_uS5_D2-typ_fold_subgr"/>
</dbReference>
<dbReference type="FunFam" id="3.40.50.300:FF:000021">
    <property type="entry name" value="Lon protease homolog"/>
    <property type="match status" value="1"/>
</dbReference>
<dbReference type="PROSITE" id="PS51786">
    <property type="entry name" value="LON_PROTEOLYTIC"/>
    <property type="match status" value="1"/>
</dbReference>
<dbReference type="InterPro" id="IPR027543">
    <property type="entry name" value="Lon_bac"/>
</dbReference>
<evidence type="ECO:0000259" key="12">
    <source>
        <dbReference type="PROSITE" id="PS51787"/>
    </source>
</evidence>
<dbReference type="SUPFAM" id="SSF52540">
    <property type="entry name" value="P-loop containing nucleoside triphosphate hydrolases"/>
    <property type="match status" value="1"/>
</dbReference>
<evidence type="ECO:0000259" key="11">
    <source>
        <dbReference type="PROSITE" id="PS51786"/>
    </source>
</evidence>
<evidence type="ECO:0000256" key="8">
    <source>
        <dbReference type="ARBA" id="ARBA00023016"/>
    </source>
</evidence>
<dbReference type="Gene3D" id="3.40.50.300">
    <property type="entry name" value="P-loop containing nucleotide triphosphate hydrolases"/>
    <property type="match status" value="1"/>
</dbReference>
<gene>
    <name evidence="13" type="ORF">METZ01_LOCUS16602</name>
</gene>
<comment type="subcellular location">
    <subcellularLocation>
        <location evidence="1">Cytoplasm</location>
    </subcellularLocation>
</comment>
<dbReference type="InterPro" id="IPR004815">
    <property type="entry name" value="Lon_bac/euk-typ"/>
</dbReference>
<organism evidence="13">
    <name type="scientific">marine metagenome</name>
    <dbReference type="NCBI Taxonomy" id="408172"/>
    <lineage>
        <taxon>unclassified sequences</taxon>
        <taxon>metagenomes</taxon>
        <taxon>ecological metagenomes</taxon>
    </lineage>
</organism>
<dbReference type="EC" id="3.4.21.53" evidence="10"/>
<dbReference type="GO" id="GO:0016887">
    <property type="term" value="F:ATP hydrolysis activity"/>
    <property type="evidence" value="ECO:0007669"/>
    <property type="project" value="InterPro"/>
</dbReference>
<keyword evidence="8" id="KW-0346">Stress response</keyword>
<dbReference type="PIRSF" id="PIRSF001174">
    <property type="entry name" value="Lon_proteas"/>
    <property type="match status" value="1"/>
</dbReference>
<dbReference type="Gene3D" id="1.20.5.5270">
    <property type="match status" value="1"/>
</dbReference>
<name>A0A381PBU5_9ZZZZ</name>
<feature type="domain" description="Lon N-terminal" evidence="12">
    <location>
        <begin position="17"/>
        <end position="215"/>
    </location>
</feature>
<dbReference type="GO" id="GO:0005524">
    <property type="term" value="F:ATP binding"/>
    <property type="evidence" value="ECO:0007669"/>
    <property type="project" value="UniProtKB-KW"/>
</dbReference>
<evidence type="ECO:0000256" key="7">
    <source>
        <dbReference type="ARBA" id="ARBA00022840"/>
    </source>
</evidence>
<dbReference type="GO" id="GO:0006508">
    <property type="term" value="P:proteolysis"/>
    <property type="evidence" value="ECO:0007669"/>
    <property type="project" value="UniProtKB-KW"/>
</dbReference>
<dbReference type="InterPro" id="IPR027065">
    <property type="entry name" value="Lon_Prtase"/>
</dbReference>
<comment type="catalytic activity">
    <reaction evidence="9">
        <text>Hydrolysis of proteins in presence of ATP.</text>
        <dbReference type="EC" id="3.4.21.53"/>
    </reaction>
</comment>
<dbReference type="SUPFAM" id="SSF54211">
    <property type="entry name" value="Ribosomal protein S5 domain 2-like"/>
    <property type="match status" value="1"/>
</dbReference>
<dbReference type="Pfam" id="PF22667">
    <property type="entry name" value="Lon_lid"/>
    <property type="match status" value="1"/>
</dbReference>
<keyword evidence="6" id="KW-0720">Serine protease</keyword>
<dbReference type="InterPro" id="IPR003111">
    <property type="entry name" value="Lon_prtase_N"/>
</dbReference>
<dbReference type="Pfam" id="PF00004">
    <property type="entry name" value="AAA"/>
    <property type="match status" value="1"/>
</dbReference>
<dbReference type="InterPro" id="IPR027417">
    <property type="entry name" value="P-loop_NTPase"/>
</dbReference>
<evidence type="ECO:0000256" key="9">
    <source>
        <dbReference type="ARBA" id="ARBA00050665"/>
    </source>
</evidence>
<dbReference type="PRINTS" id="PR00830">
    <property type="entry name" value="ENDOLAPTASE"/>
</dbReference>
<dbReference type="NCBIfam" id="TIGR00763">
    <property type="entry name" value="lon"/>
    <property type="match status" value="1"/>
</dbReference>
<dbReference type="Pfam" id="PF05362">
    <property type="entry name" value="Lon_C"/>
    <property type="match status" value="1"/>
</dbReference>
<dbReference type="PROSITE" id="PS01046">
    <property type="entry name" value="LON_SER"/>
    <property type="match status" value="1"/>
</dbReference>
<keyword evidence="2" id="KW-0963">Cytoplasm</keyword>
<evidence type="ECO:0000256" key="10">
    <source>
        <dbReference type="ARBA" id="ARBA00066743"/>
    </source>
</evidence>
<evidence type="ECO:0000256" key="4">
    <source>
        <dbReference type="ARBA" id="ARBA00022741"/>
    </source>
</evidence>
<evidence type="ECO:0000313" key="13">
    <source>
        <dbReference type="EMBL" id="SUZ63748.1"/>
    </source>
</evidence>
<dbReference type="GO" id="GO:0004176">
    <property type="term" value="F:ATP-dependent peptidase activity"/>
    <property type="evidence" value="ECO:0007669"/>
    <property type="project" value="InterPro"/>
</dbReference>
<keyword evidence="3" id="KW-0645">Protease</keyword>
<proteinExistence type="inferred from homology"/>
<dbReference type="InterPro" id="IPR003593">
    <property type="entry name" value="AAA+_ATPase"/>
</dbReference>
<dbReference type="InterPro" id="IPR020568">
    <property type="entry name" value="Ribosomal_Su5_D2-typ_SF"/>
</dbReference>
<dbReference type="Gene3D" id="1.10.8.60">
    <property type="match status" value="1"/>
</dbReference>
<accession>A0A381PBU5</accession>
<evidence type="ECO:0000256" key="1">
    <source>
        <dbReference type="ARBA" id="ARBA00004496"/>
    </source>
</evidence>
<dbReference type="InterPro" id="IPR008269">
    <property type="entry name" value="Lon_proteolytic"/>
</dbReference>